<accession>A0A2N0QUL6</accession>
<proteinExistence type="predicted"/>
<organism evidence="2 3">
    <name type="scientific">Rhizophagus irregularis</name>
    <dbReference type="NCBI Taxonomy" id="588596"/>
    <lineage>
        <taxon>Eukaryota</taxon>
        <taxon>Fungi</taxon>
        <taxon>Fungi incertae sedis</taxon>
        <taxon>Mucoromycota</taxon>
        <taxon>Glomeromycotina</taxon>
        <taxon>Glomeromycetes</taxon>
        <taxon>Glomerales</taxon>
        <taxon>Glomeraceae</taxon>
        <taxon>Rhizophagus</taxon>
    </lineage>
</organism>
<dbReference type="AlphaFoldDB" id="A0A2N0QUL6"/>
<feature type="compositionally biased region" description="Basic residues" evidence="1">
    <location>
        <begin position="103"/>
        <end position="113"/>
    </location>
</feature>
<gene>
    <name evidence="2" type="ORF">RhiirA1_476712</name>
</gene>
<comment type="caution">
    <text evidence="2">The sequence shown here is derived from an EMBL/GenBank/DDBJ whole genome shotgun (WGS) entry which is preliminary data.</text>
</comment>
<evidence type="ECO:0000313" key="2">
    <source>
        <dbReference type="EMBL" id="PKC54762.1"/>
    </source>
</evidence>
<sequence length="122" mass="14059">MVGSIWVVLLRNHALCILVGWFPTSWTLRERKQHEKFQAVIHDIPKDMMTATLWIDHKPEFLTKCGANLFKLFRQKAQSKPKAKNTLNKNKSGKTVEESGVQKKAKNSSKNKGRNKDNKEVE</sequence>
<dbReference type="EMBL" id="LLXH01003004">
    <property type="protein sequence ID" value="PKC54762.1"/>
    <property type="molecule type" value="Genomic_DNA"/>
</dbReference>
<evidence type="ECO:0000256" key="1">
    <source>
        <dbReference type="SAM" id="MobiDB-lite"/>
    </source>
</evidence>
<reference evidence="2 3" key="1">
    <citation type="submission" date="2017-10" db="EMBL/GenBank/DDBJ databases">
        <title>Extensive intraspecific genome diversity in a model arbuscular mycorrhizal fungus.</title>
        <authorList>
            <person name="Chen E.C.H."/>
            <person name="Morin E."/>
            <person name="Baudet D."/>
            <person name="Noel J."/>
            <person name="Ndikumana S."/>
            <person name="Charron P."/>
            <person name="St-Onge C."/>
            <person name="Giorgi J."/>
            <person name="Grigoriev I.V."/>
            <person name="Roux C."/>
            <person name="Martin F.M."/>
            <person name="Corradi N."/>
        </authorList>
    </citation>
    <scope>NUCLEOTIDE SEQUENCE [LARGE SCALE GENOMIC DNA]</scope>
    <source>
        <strain evidence="2 3">A1</strain>
    </source>
</reference>
<evidence type="ECO:0000313" key="3">
    <source>
        <dbReference type="Proteomes" id="UP000232688"/>
    </source>
</evidence>
<protein>
    <submittedName>
        <fullName evidence="2">Uncharacterized protein</fullName>
    </submittedName>
</protein>
<dbReference type="Proteomes" id="UP000232688">
    <property type="component" value="Unassembled WGS sequence"/>
</dbReference>
<reference evidence="2 3" key="2">
    <citation type="submission" date="2017-10" db="EMBL/GenBank/DDBJ databases">
        <title>Genome analyses suggest a sexual origin of heterokaryosis in a supposedly ancient asexual fungus.</title>
        <authorList>
            <person name="Corradi N."/>
            <person name="Sedzielewska K."/>
            <person name="Noel J."/>
            <person name="Charron P."/>
            <person name="Farinelli L."/>
            <person name="Marton T."/>
            <person name="Kruger M."/>
            <person name="Pelin A."/>
            <person name="Brachmann A."/>
            <person name="Corradi N."/>
        </authorList>
    </citation>
    <scope>NUCLEOTIDE SEQUENCE [LARGE SCALE GENOMIC DNA]</scope>
    <source>
        <strain evidence="2 3">A1</strain>
    </source>
</reference>
<dbReference type="VEuPathDB" id="FungiDB:RhiirA1_476712"/>
<feature type="region of interest" description="Disordered" evidence="1">
    <location>
        <begin position="78"/>
        <end position="122"/>
    </location>
</feature>
<name>A0A2N0QUL6_9GLOM</name>